<dbReference type="Pfam" id="PF00665">
    <property type="entry name" value="rve"/>
    <property type="match status" value="1"/>
</dbReference>
<dbReference type="PANTHER" id="PTHR38681:SF1">
    <property type="entry name" value="RETROVIRUS-RELATED POL POLYPROTEIN FROM TRANSPOSON 412-LIKE PROTEIN"/>
    <property type="match status" value="1"/>
</dbReference>
<dbReference type="FunFam" id="3.30.420.10:FF:000032">
    <property type="entry name" value="Retrovirus-related Pol polyprotein from transposon 297-like Protein"/>
    <property type="match status" value="1"/>
</dbReference>
<evidence type="ECO:0000313" key="3">
    <source>
        <dbReference type="RefSeq" id="XP_018323620.1"/>
    </source>
</evidence>
<dbReference type="GO" id="GO:0003676">
    <property type="term" value="F:nucleic acid binding"/>
    <property type="evidence" value="ECO:0007669"/>
    <property type="project" value="InterPro"/>
</dbReference>
<feature type="domain" description="Integrase catalytic" evidence="1">
    <location>
        <begin position="1"/>
        <end position="152"/>
    </location>
</feature>
<dbReference type="KEGG" id="apln:108735898"/>
<dbReference type="GeneID" id="108735898"/>
<proteinExistence type="predicted"/>
<evidence type="ECO:0000313" key="2">
    <source>
        <dbReference type="Proteomes" id="UP000192223"/>
    </source>
</evidence>
<dbReference type="GO" id="GO:0015074">
    <property type="term" value="P:DNA integration"/>
    <property type="evidence" value="ECO:0007669"/>
    <property type="project" value="InterPro"/>
</dbReference>
<dbReference type="InterPro" id="IPR001584">
    <property type="entry name" value="Integrase_cat-core"/>
</dbReference>
<dbReference type="InterPro" id="IPR036397">
    <property type="entry name" value="RNaseH_sf"/>
</dbReference>
<dbReference type="Gene3D" id="3.30.420.10">
    <property type="entry name" value="Ribonuclease H-like superfamily/Ribonuclease H"/>
    <property type="match status" value="1"/>
</dbReference>
<gene>
    <name evidence="3" type="primary">LOC108735898</name>
</gene>
<dbReference type="InterPro" id="IPR012337">
    <property type="entry name" value="RNaseH-like_sf"/>
</dbReference>
<dbReference type="OrthoDB" id="6778265at2759"/>
<evidence type="ECO:0000259" key="1">
    <source>
        <dbReference type="PROSITE" id="PS50994"/>
    </source>
</evidence>
<keyword evidence="2" id="KW-1185">Reference proteome</keyword>
<sequence>MPISEGFRYCLTCVDRFSRWPEAIPMEDQEATTVARTFFSTWIARFGVPLKVTTDQGRQFESHLFKQLNILTGTAHFRTSAYHPQANGLVERLHRQLKGAIMCHAVPRWTEILPAVMLGIRTAWKDDLKSSAAEMVYGEPIRIPGEFFAPTNPVCNDAPINYVQTLRQYIQQLRPTDGSNHGRRSIFIFKELSDTESVFLRRGGPKGLLQQPYEGPFKVVERSDKTFTNHPQTAILSSNHQPVVHVLEDVSDSRIVYKFRDLNHWQGGIVAAHTCPLIFDEKMQAIIKELKGGIADKDVRTAFKRAMTVTVTRSFHVVSKTIWNPLVRAGPI</sequence>
<dbReference type="SUPFAM" id="SSF53098">
    <property type="entry name" value="Ribonuclease H-like"/>
    <property type="match status" value="1"/>
</dbReference>
<protein>
    <submittedName>
        <fullName evidence="3">Uncharacterized protein K02A2.6-like</fullName>
    </submittedName>
</protein>
<organism evidence="2 3">
    <name type="scientific">Agrilus planipennis</name>
    <name type="common">Emerald ash borer</name>
    <name type="synonym">Agrilus marcopoli</name>
    <dbReference type="NCBI Taxonomy" id="224129"/>
    <lineage>
        <taxon>Eukaryota</taxon>
        <taxon>Metazoa</taxon>
        <taxon>Ecdysozoa</taxon>
        <taxon>Arthropoda</taxon>
        <taxon>Hexapoda</taxon>
        <taxon>Insecta</taxon>
        <taxon>Pterygota</taxon>
        <taxon>Neoptera</taxon>
        <taxon>Endopterygota</taxon>
        <taxon>Coleoptera</taxon>
        <taxon>Polyphaga</taxon>
        <taxon>Elateriformia</taxon>
        <taxon>Buprestoidea</taxon>
        <taxon>Buprestidae</taxon>
        <taxon>Agrilinae</taxon>
        <taxon>Agrilus</taxon>
    </lineage>
</organism>
<dbReference type="PROSITE" id="PS50994">
    <property type="entry name" value="INTEGRASE"/>
    <property type="match status" value="1"/>
</dbReference>
<reference evidence="3" key="1">
    <citation type="submission" date="2025-08" db="UniProtKB">
        <authorList>
            <consortium name="RefSeq"/>
        </authorList>
    </citation>
    <scope>IDENTIFICATION</scope>
    <source>
        <tissue evidence="3">Entire body</tissue>
    </source>
</reference>
<name>A0A1W4WUA2_AGRPL</name>
<dbReference type="PANTHER" id="PTHR38681">
    <property type="entry name" value="RETROVIRUS-RELATED POL POLYPROTEIN FROM TRANSPOSON 412-LIKE PROTEIN-RELATED"/>
    <property type="match status" value="1"/>
</dbReference>
<dbReference type="InParanoid" id="A0A1W4WUA2"/>
<dbReference type="Proteomes" id="UP000192223">
    <property type="component" value="Unplaced"/>
</dbReference>
<dbReference type="RefSeq" id="XP_018323620.1">
    <property type="nucleotide sequence ID" value="XM_018468118.1"/>
</dbReference>
<accession>A0A1W4WUA2</accession>
<dbReference type="STRING" id="224129.A0A1W4WUA2"/>
<dbReference type="AlphaFoldDB" id="A0A1W4WUA2"/>